<comment type="similarity">
    <text evidence="2">Belongs to the TGF-beta family.</text>
</comment>
<name>A0A8S1CMT2_9INSE</name>
<keyword evidence="5" id="KW-0339">Growth factor</keyword>
<evidence type="ECO:0000256" key="8">
    <source>
        <dbReference type="SAM" id="SignalP"/>
    </source>
</evidence>
<keyword evidence="11" id="KW-1185">Reference proteome</keyword>
<dbReference type="AlphaFoldDB" id="A0A8S1CMT2"/>
<evidence type="ECO:0000259" key="9">
    <source>
        <dbReference type="Pfam" id="PF00688"/>
    </source>
</evidence>
<feature type="domain" description="TGF-beta propeptide" evidence="9">
    <location>
        <begin position="21"/>
        <end position="243"/>
    </location>
</feature>
<proteinExistence type="inferred from homology"/>
<evidence type="ECO:0000256" key="6">
    <source>
        <dbReference type="ARBA" id="ARBA00023157"/>
    </source>
</evidence>
<sequence length="258" mass="29371">MLSSGIVMLLVAAMFLPSCTANKSAKEAETYLLNKLGLNRRPRPDRSKIIIPDKMIQMYKAQTGLQLDTNMLVIPGRQNMGSANTIKSYTIEESRSNLLSPKDHYLVHLYFDVKELPERETFQAAELILSRTKLWKAPVKRRNVHVTVSDITQQLTALDESSTISRILDSKMVHAMDNDSISLDIGQAVERWTQNPSENYGLLVKVVAHKKQSRINNIRLKKRDKEGPKNPEWLKEQPIMLLYTDDTKHSISRLQACG</sequence>
<dbReference type="EMBL" id="CADEPI010000044">
    <property type="protein sequence ID" value="CAB3369232.1"/>
    <property type="molecule type" value="Genomic_DNA"/>
</dbReference>
<dbReference type="Pfam" id="PF00688">
    <property type="entry name" value="TGFb_propeptide"/>
    <property type="match status" value="1"/>
</dbReference>
<keyword evidence="6" id="KW-1015">Disulfide bond</keyword>
<gene>
    <name evidence="10" type="ORF">CLODIP_2_CD05666</name>
</gene>
<keyword evidence="7" id="KW-0325">Glycoprotein</keyword>
<dbReference type="Proteomes" id="UP000494165">
    <property type="component" value="Unassembled WGS sequence"/>
</dbReference>
<dbReference type="PANTHER" id="PTHR11848:SF263">
    <property type="entry name" value="PROTEIN DECAPENTAPLEGIC"/>
    <property type="match status" value="1"/>
</dbReference>
<evidence type="ECO:0000256" key="5">
    <source>
        <dbReference type="ARBA" id="ARBA00023030"/>
    </source>
</evidence>
<dbReference type="InterPro" id="IPR015615">
    <property type="entry name" value="TGF-beta-rel"/>
</dbReference>
<dbReference type="GO" id="GO:0005615">
    <property type="term" value="C:extracellular space"/>
    <property type="evidence" value="ECO:0007669"/>
    <property type="project" value="TreeGrafter"/>
</dbReference>
<protein>
    <recommendedName>
        <fullName evidence="9">TGF-beta propeptide domain-containing protein</fullName>
    </recommendedName>
</protein>
<dbReference type="GO" id="GO:0008083">
    <property type="term" value="F:growth factor activity"/>
    <property type="evidence" value="ECO:0007669"/>
    <property type="project" value="UniProtKB-KW"/>
</dbReference>
<evidence type="ECO:0000256" key="2">
    <source>
        <dbReference type="ARBA" id="ARBA00006656"/>
    </source>
</evidence>
<reference evidence="10 11" key="1">
    <citation type="submission" date="2020-04" db="EMBL/GenBank/DDBJ databases">
        <authorList>
            <person name="Alioto T."/>
            <person name="Alioto T."/>
            <person name="Gomez Garrido J."/>
        </authorList>
    </citation>
    <scope>NUCLEOTIDE SEQUENCE [LARGE SCALE GENOMIC DNA]</scope>
</reference>
<dbReference type="PANTHER" id="PTHR11848">
    <property type="entry name" value="TGF-BETA FAMILY"/>
    <property type="match status" value="1"/>
</dbReference>
<evidence type="ECO:0000256" key="7">
    <source>
        <dbReference type="ARBA" id="ARBA00023180"/>
    </source>
</evidence>
<dbReference type="Gene3D" id="2.60.120.970">
    <property type="match status" value="1"/>
</dbReference>
<organism evidence="10 11">
    <name type="scientific">Cloeon dipterum</name>
    <dbReference type="NCBI Taxonomy" id="197152"/>
    <lineage>
        <taxon>Eukaryota</taxon>
        <taxon>Metazoa</taxon>
        <taxon>Ecdysozoa</taxon>
        <taxon>Arthropoda</taxon>
        <taxon>Hexapoda</taxon>
        <taxon>Insecta</taxon>
        <taxon>Pterygota</taxon>
        <taxon>Palaeoptera</taxon>
        <taxon>Ephemeroptera</taxon>
        <taxon>Pisciforma</taxon>
        <taxon>Baetidae</taxon>
        <taxon>Cloeon</taxon>
    </lineage>
</organism>
<evidence type="ECO:0000313" key="11">
    <source>
        <dbReference type="Proteomes" id="UP000494165"/>
    </source>
</evidence>
<evidence type="ECO:0000256" key="1">
    <source>
        <dbReference type="ARBA" id="ARBA00004613"/>
    </source>
</evidence>
<comment type="subcellular location">
    <subcellularLocation>
        <location evidence="1">Secreted</location>
    </subcellularLocation>
</comment>
<comment type="caution">
    <text evidence="10">The sequence shown here is derived from an EMBL/GenBank/DDBJ whole genome shotgun (WGS) entry which is preliminary data.</text>
</comment>
<accession>A0A8S1CMT2</accession>
<evidence type="ECO:0000256" key="3">
    <source>
        <dbReference type="ARBA" id="ARBA00022525"/>
    </source>
</evidence>
<dbReference type="OrthoDB" id="5987191at2759"/>
<evidence type="ECO:0000313" key="10">
    <source>
        <dbReference type="EMBL" id="CAB3369232.1"/>
    </source>
</evidence>
<keyword evidence="3" id="KW-0964">Secreted</keyword>
<evidence type="ECO:0000256" key="4">
    <source>
        <dbReference type="ARBA" id="ARBA00022729"/>
    </source>
</evidence>
<dbReference type="GO" id="GO:0005125">
    <property type="term" value="F:cytokine activity"/>
    <property type="evidence" value="ECO:0007669"/>
    <property type="project" value="TreeGrafter"/>
</dbReference>
<keyword evidence="4 8" id="KW-0732">Signal</keyword>
<feature type="signal peptide" evidence="8">
    <location>
        <begin position="1"/>
        <end position="21"/>
    </location>
</feature>
<dbReference type="InterPro" id="IPR001111">
    <property type="entry name" value="TGF-b_propeptide"/>
</dbReference>
<feature type="chain" id="PRO_5035932994" description="TGF-beta propeptide domain-containing protein" evidence="8">
    <location>
        <begin position="22"/>
        <end position="258"/>
    </location>
</feature>